<protein>
    <submittedName>
        <fullName evidence="2">HAD-IIA family hydrolase</fullName>
    </submittedName>
</protein>
<evidence type="ECO:0000313" key="3">
    <source>
        <dbReference type="Proteomes" id="UP000707731"/>
    </source>
</evidence>
<reference evidence="2 3" key="1">
    <citation type="submission" date="2020-10" db="EMBL/GenBank/DDBJ databases">
        <title>Identification of Nocardia species via Next-generation sequencing and recognition of intraspecies genetic diversity.</title>
        <authorList>
            <person name="Li P."/>
            <person name="Li P."/>
            <person name="Lu B."/>
        </authorList>
    </citation>
    <scope>NUCLEOTIDE SEQUENCE [LARGE SCALE GENOMIC DNA]</scope>
    <source>
        <strain evidence="2 3">BJ06-0143</strain>
    </source>
</reference>
<keyword evidence="2" id="KW-0378">Hydrolase</keyword>
<dbReference type="PANTHER" id="PTHR19288:SF95">
    <property type="entry name" value="D-GLYCEROL 3-PHOSPHATE PHOSPHATASE"/>
    <property type="match status" value="1"/>
</dbReference>
<dbReference type="InterPro" id="IPR006357">
    <property type="entry name" value="HAD-SF_hydro_IIA"/>
</dbReference>
<organism evidence="2 3">
    <name type="scientific">Nocardia higoensis</name>
    <dbReference type="NCBI Taxonomy" id="228599"/>
    <lineage>
        <taxon>Bacteria</taxon>
        <taxon>Bacillati</taxon>
        <taxon>Actinomycetota</taxon>
        <taxon>Actinomycetes</taxon>
        <taxon>Mycobacteriales</taxon>
        <taxon>Nocardiaceae</taxon>
        <taxon>Nocardia</taxon>
    </lineage>
</organism>
<sequence>MPGHDDPGAGSERSGSGVKRLRDRYEALLLDLDGTLYRGAAVIDGAPQALAGTQGSAQRLAYVTNNASRGPETVAAHLAELGYPATPDDVVTSAQAAVRLLAEKLTPGAAVLVVGSEDLAAEVATAGLTPVRRYDGEMPAAVVQGHSPDTAWADLAEAAYALRAGALWVAANTDKTLPNERGLAPGNGAMVAALRAASDLEPVVAGKPFAPLLDDAVARVGTRAALVVGDRLDTDIEGADRVALDSLLVLTGVSTLDELAAAGSRRIPTYVAHSLDALNHPPVDTDTDLDLAERLRRHPGRAVTVRASRSEIR</sequence>
<dbReference type="GO" id="GO:0016787">
    <property type="term" value="F:hydrolase activity"/>
    <property type="evidence" value="ECO:0007669"/>
    <property type="project" value="UniProtKB-KW"/>
</dbReference>
<dbReference type="Gene3D" id="3.40.50.1000">
    <property type="entry name" value="HAD superfamily/HAD-like"/>
    <property type="match status" value="2"/>
</dbReference>
<dbReference type="Proteomes" id="UP000707731">
    <property type="component" value="Unassembled WGS sequence"/>
</dbReference>
<dbReference type="EMBL" id="JADLQN010000015">
    <property type="protein sequence ID" value="MBF6358394.1"/>
    <property type="molecule type" value="Genomic_DNA"/>
</dbReference>
<dbReference type="NCBIfam" id="TIGR01460">
    <property type="entry name" value="HAD-SF-IIA"/>
    <property type="match status" value="1"/>
</dbReference>
<evidence type="ECO:0000313" key="2">
    <source>
        <dbReference type="EMBL" id="MBF6358394.1"/>
    </source>
</evidence>
<dbReference type="Pfam" id="PF13242">
    <property type="entry name" value="Hydrolase_like"/>
    <property type="match status" value="1"/>
</dbReference>
<comment type="caution">
    <text evidence="2">The sequence shown here is derived from an EMBL/GenBank/DDBJ whole genome shotgun (WGS) entry which is preliminary data.</text>
</comment>
<comment type="similarity">
    <text evidence="1">Belongs to the HAD-like hydrolase superfamily.</text>
</comment>
<name>A0ABS0DMT3_9NOCA</name>
<accession>A0ABS0DMT3</accession>
<gene>
    <name evidence="2" type="ORF">IU449_28265</name>
</gene>
<dbReference type="InterPro" id="IPR023214">
    <property type="entry name" value="HAD_sf"/>
</dbReference>
<evidence type="ECO:0000256" key="1">
    <source>
        <dbReference type="PIRNR" id="PIRNR000915"/>
    </source>
</evidence>
<dbReference type="SUPFAM" id="SSF56784">
    <property type="entry name" value="HAD-like"/>
    <property type="match status" value="1"/>
</dbReference>
<keyword evidence="3" id="KW-1185">Reference proteome</keyword>
<proteinExistence type="inferred from homology"/>
<dbReference type="InterPro" id="IPR036412">
    <property type="entry name" value="HAD-like_sf"/>
</dbReference>
<dbReference type="PANTHER" id="PTHR19288">
    <property type="entry name" value="4-NITROPHENYLPHOSPHATASE-RELATED"/>
    <property type="match status" value="1"/>
</dbReference>
<dbReference type="Pfam" id="PF13344">
    <property type="entry name" value="Hydrolase_6"/>
    <property type="match status" value="1"/>
</dbReference>
<dbReference type="PIRSF" id="PIRSF000915">
    <property type="entry name" value="PGP-type_phosphatase"/>
    <property type="match status" value="1"/>
</dbReference>